<name>F4KC91_ARATH</name>
<dbReference type="KEGG" id="ath:AT5G64130"/>
<dbReference type="Proteomes" id="UP000006548">
    <property type="component" value="Chromosome 5"/>
</dbReference>
<dbReference type="Araport" id="AT5G64130"/>
<dbReference type="OrthoDB" id="1902088at2759"/>
<dbReference type="GeneID" id="836534"/>
<dbReference type="GO" id="GO:0005829">
    <property type="term" value="C:cytosol"/>
    <property type="evidence" value="ECO:0007005"/>
    <property type="project" value="TAIR"/>
</dbReference>
<dbReference type="AlphaFoldDB" id="F4KC91"/>
<accession>F4KC91</accession>
<dbReference type="ExpressionAtlas" id="F4KC91">
    <property type="expression patterns" value="baseline and differential"/>
</dbReference>
<dbReference type="TAIR" id="AT5G64130"/>
<dbReference type="RefSeq" id="NP_001032134.1">
    <property type="nucleotide sequence ID" value="NM_001037057.2"/>
</dbReference>
<gene>
    <name evidence="2" type="primary">MHJ24.11</name>
    <name evidence="2" type="synonym">MHJ24_11</name>
    <name evidence="1 2" type="ordered locus">At5g64130</name>
</gene>
<proteinExistence type="predicted"/>
<evidence type="ECO:0000313" key="3">
    <source>
        <dbReference type="Proteomes" id="UP000006548"/>
    </source>
</evidence>
<dbReference type="GO" id="GO:0009536">
    <property type="term" value="C:plastid"/>
    <property type="evidence" value="ECO:0007005"/>
    <property type="project" value="TAIR"/>
</dbReference>
<organism evidence="2 3">
    <name type="scientific">Arabidopsis thaliana</name>
    <name type="common">Mouse-ear cress</name>
    <dbReference type="NCBI Taxonomy" id="3702"/>
    <lineage>
        <taxon>Eukaryota</taxon>
        <taxon>Viridiplantae</taxon>
        <taxon>Streptophyta</taxon>
        <taxon>Embryophyta</taxon>
        <taxon>Tracheophyta</taxon>
        <taxon>Spermatophyta</taxon>
        <taxon>Magnoliopsida</taxon>
        <taxon>eudicotyledons</taxon>
        <taxon>Gunneridae</taxon>
        <taxon>Pentapetalae</taxon>
        <taxon>rosids</taxon>
        <taxon>malvids</taxon>
        <taxon>Brassicales</taxon>
        <taxon>Brassicaceae</taxon>
        <taxon>Camelineae</taxon>
        <taxon>Arabidopsis</taxon>
    </lineage>
</organism>
<protein>
    <submittedName>
        <fullName evidence="2">cAMP-regulated phosphoprotein 19-related protein</fullName>
    </submittedName>
</protein>
<keyword evidence="3" id="KW-1185">Reference proteome</keyword>
<dbReference type="EMBL" id="CP002688">
    <property type="protein sequence ID" value="AED97844.1"/>
    <property type="molecule type" value="Genomic_DNA"/>
</dbReference>
<reference evidence="3" key="2">
    <citation type="journal article" date="2017" name="Plant J.">
        <title>Araport11: a complete reannotation of the Arabidopsis thaliana reference genome.</title>
        <authorList>
            <person name="Cheng C.Y."/>
            <person name="Krishnakumar V."/>
            <person name="Chan A.P."/>
            <person name="Thibaud-Nissen F."/>
            <person name="Schobel S."/>
            <person name="Town C.D."/>
        </authorList>
    </citation>
    <scope>GENOME REANNOTATION</scope>
    <source>
        <strain evidence="3">cv. Columbia</strain>
    </source>
</reference>
<evidence type="ECO:0000313" key="2">
    <source>
        <dbReference type="EMBL" id="AED97844.1"/>
    </source>
</evidence>
<dbReference type="SMR" id="F4KC91"/>
<evidence type="ECO:0000313" key="1">
    <source>
        <dbReference type="Araport" id="AT5G64130"/>
    </source>
</evidence>
<reference evidence="2 3" key="1">
    <citation type="journal article" date="2000" name="Nature">
        <title>Sequence and analysis of chromosome 5 of the plant Arabidopsis thaliana.</title>
        <authorList>
            <consortium name="Kazusa DNA Research Institute"/>
            <consortium name="Cold Spring Harbor and Washington University in St Louis Sequencing Consortium"/>
            <consortium name="European Union Arabidopsis Genome Sequencing Consortium"/>
            <person name="Tabata S."/>
            <person name="Kaneko T."/>
            <person name="Nakamura Y."/>
            <person name="Kotani H."/>
            <person name="Kato T."/>
            <person name="Asamizu E."/>
            <person name="Miyajima N."/>
            <person name="Sasamoto S."/>
            <person name="Kimura T."/>
            <person name="Hosouchi T."/>
            <person name="Kawashima K."/>
            <person name="Kohara M."/>
            <person name="Matsumoto M."/>
            <person name="Matsuno A."/>
            <person name="Muraki A."/>
            <person name="Nakayama S."/>
            <person name="Nakazaki N."/>
            <person name="Naruo K."/>
            <person name="Okumura S."/>
            <person name="Shinpo S."/>
            <person name="Takeuchi C."/>
            <person name="Wada T."/>
            <person name="Watanabe A."/>
            <person name="Yamada M."/>
            <person name="Yasuda M."/>
            <person name="Sato S."/>
            <person name="de la Bastide M."/>
            <person name="Huang E."/>
            <person name="Spiegel L."/>
            <person name="Gnoj L."/>
            <person name="O'Shaughnessy A."/>
            <person name="Preston R."/>
            <person name="Habermann K."/>
            <person name="Murray J."/>
            <person name="Johnson D."/>
            <person name="Rohlfing T."/>
            <person name="Nelson J."/>
            <person name="Stoneking T."/>
            <person name="Pepin K."/>
            <person name="Spieth J."/>
            <person name="Sekhon M."/>
            <person name="Armstrong J."/>
            <person name="Becker M."/>
            <person name="Belter E."/>
            <person name="Cordum H."/>
            <person name="Cordes M."/>
            <person name="Courtney L."/>
            <person name="Courtney W."/>
            <person name="Dante M."/>
            <person name="Du H."/>
            <person name="Edwards J."/>
            <person name="Fryman J."/>
            <person name="Haakensen B."/>
            <person name="Lamar E."/>
            <person name="Latreille P."/>
            <person name="Leonard S."/>
            <person name="Meyer R."/>
            <person name="Mulvaney E."/>
            <person name="Ozersky P."/>
            <person name="Riley A."/>
            <person name="Strowmatt C."/>
            <person name="Wagner-McPherson C."/>
            <person name="Wollam A."/>
            <person name="Yoakum M."/>
            <person name="Bell M."/>
            <person name="Dedhia N."/>
            <person name="Parnell L."/>
            <person name="Shah R."/>
            <person name="Rodriguez M."/>
            <person name="See L.H."/>
            <person name="Vil D."/>
            <person name="Baker J."/>
            <person name="Kirchoff K."/>
            <person name="Toth K."/>
            <person name="King L."/>
            <person name="Bahret A."/>
            <person name="Miller B."/>
            <person name="Marra M."/>
            <person name="Martienssen R."/>
            <person name="McCombie W.R."/>
            <person name="Wilson R.K."/>
            <person name="Murphy G."/>
            <person name="Bancroft I."/>
            <person name="Volckaert G."/>
            <person name="Wambutt R."/>
            <person name="Dusterhoft A."/>
            <person name="Stiekema W."/>
            <person name="Pohl T."/>
            <person name="Entian K.D."/>
            <person name="Terryn N."/>
            <person name="Hartley N."/>
            <person name="Bent E."/>
            <person name="Johnson S."/>
            <person name="Langham S.A."/>
            <person name="McCullagh B."/>
            <person name="Robben J."/>
            <person name="Grymonprez B."/>
            <person name="Zimmermann W."/>
            <person name="Ramsperger U."/>
            <person name="Wedler H."/>
            <person name="Balke K."/>
            <person name="Wedler E."/>
            <person name="Peters S."/>
            <person name="van Staveren M."/>
            <person name="Dirkse W."/>
            <person name="Mooijman P."/>
            <person name="Lankhorst R.K."/>
            <person name="Weitzenegger T."/>
            <person name="Bothe G."/>
            <person name="Rose M."/>
            <person name="Hauf J."/>
            <person name="Berneiser S."/>
            <person name="Hempel S."/>
            <person name="Feldpausch M."/>
            <person name="Lamberth S."/>
            <person name="Villarroel R."/>
            <person name="Gielen J."/>
            <person name="Ardiles W."/>
            <person name="Bents O."/>
            <person name="Lemcke K."/>
            <person name="Kolesov G."/>
            <person name="Mayer K."/>
            <person name="Rudd S."/>
            <person name="Schoof H."/>
            <person name="Schueller C."/>
            <person name="Zaccaria P."/>
            <person name="Mewes H.W."/>
            <person name="Bevan M."/>
            <person name="Fransz P."/>
        </authorList>
    </citation>
    <scope>NUCLEOTIDE SEQUENCE [LARGE SCALE GENOMIC DNA]</scope>
    <source>
        <strain evidence="3">cv. Columbia</strain>
    </source>
</reference>
<dbReference type="HOGENOM" id="CLU_2545743_0_0_1"/>
<sequence>MEGSCQRNHLSFPRIMSEHTLTQLIGLLESKVLRSQRDPWKPFVPSYSQRSSRHVTGSLHVLHLRVVKMEELLRPREVQATEA</sequence>